<evidence type="ECO:0000313" key="3">
    <source>
        <dbReference type="Proteomes" id="UP000652427"/>
    </source>
</evidence>
<accession>A0ABX2N4X9</accession>
<feature type="transmembrane region" description="Helical" evidence="1">
    <location>
        <begin position="42"/>
        <end position="60"/>
    </location>
</feature>
<keyword evidence="1" id="KW-0812">Transmembrane</keyword>
<feature type="transmembrane region" description="Helical" evidence="1">
    <location>
        <begin position="81"/>
        <end position="98"/>
    </location>
</feature>
<protein>
    <submittedName>
        <fullName evidence="2">YeeE/YedE family protein</fullName>
    </submittedName>
</protein>
<proteinExistence type="predicted"/>
<dbReference type="EMBL" id="JABWMH010000004">
    <property type="protein sequence ID" value="NVD28772.1"/>
    <property type="molecule type" value="Genomic_DNA"/>
</dbReference>
<dbReference type="RefSeq" id="WP_176280240.1">
    <property type="nucleotide sequence ID" value="NZ_JABWMH010000004.1"/>
</dbReference>
<keyword evidence="1" id="KW-1133">Transmembrane helix</keyword>
<dbReference type="InterPro" id="IPR046513">
    <property type="entry name" value="DUF6691"/>
</dbReference>
<sequence>MKQLLVALIAGSLFGAGLAFSGMADPARVQGFLDLFGRWDPTLAFVMGGAMTPMAIAWIIQRRLEKPFAGEQFSLPGTTLIDRKLTIGAVLFGTGWGISGLCPGPGFADLAINPLPALAFVAALLAGMIAHRVTS</sequence>
<reference evidence="2 3" key="1">
    <citation type="submission" date="2020-06" db="EMBL/GenBank/DDBJ databases">
        <authorList>
            <person name="Kim S.-J."/>
            <person name="Park S.-J."/>
        </authorList>
    </citation>
    <scope>NUCLEOTIDE SEQUENCE [LARGE SCALE GENOMIC DNA]</scope>
    <source>
        <strain evidence="2 3">SW-151</strain>
    </source>
</reference>
<feature type="transmembrane region" description="Helical" evidence="1">
    <location>
        <begin position="110"/>
        <end position="130"/>
    </location>
</feature>
<evidence type="ECO:0000313" key="2">
    <source>
        <dbReference type="EMBL" id="NVD28772.1"/>
    </source>
</evidence>
<keyword evidence="1" id="KW-0472">Membrane</keyword>
<organism evidence="2 3">
    <name type="scientific">Parasphingorhabdus flavimaris</name>
    <dbReference type="NCBI Taxonomy" id="266812"/>
    <lineage>
        <taxon>Bacteria</taxon>
        <taxon>Pseudomonadati</taxon>
        <taxon>Pseudomonadota</taxon>
        <taxon>Alphaproteobacteria</taxon>
        <taxon>Sphingomonadales</taxon>
        <taxon>Sphingomonadaceae</taxon>
        <taxon>Parasphingorhabdus</taxon>
    </lineage>
</organism>
<comment type="caution">
    <text evidence="2">The sequence shown here is derived from an EMBL/GenBank/DDBJ whole genome shotgun (WGS) entry which is preliminary data.</text>
</comment>
<gene>
    <name evidence="2" type="ORF">HUO14_12800</name>
</gene>
<keyword evidence="3" id="KW-1185">Reference proteome</keyword>
<dbReference type="Proteomes" id="UP000652427">
    <property type="component" value="Unassembled WGS sequence"/>
</dbReference>
<dbReference type="Pfam" id="PF20398">
    <property type="entry name" value="DUF6691"/>
    <property type="match status" value="1"/>
</dbReference>
<evidence type="ECO:0000256" key="1">
    <source>
        <dbReference type="SAM" id="Phobius"/>
    </source>
</evidence>
<name>A0ABX2N4X9_9SPHN</name>